<dbReference type="InterPro" id="IPR036922">
    <property type="entry name" value="Rieske_2Fe-2S_sf"/>
</dbReference>
<evidence type="ECO:0000259" key="8">
    <source>
        <dbReference type="PROSITE" id="PS51296"/>
    </source>
</evidence>
<keyword evidence="3" id="KW-0408">Iron</keyword>
<evidence type="ECO:0000256" key="1">
    <source>
        <dbReference type="ARBA" id="ARBA00022714"/>
    </source>
</evidence>
<dbReference type="InterPro" id="IPR006311">
    <property type="entry name" value="TAT_signal"/>
</dbReference>
<evidence type="ECO:0000256" key="3">
    <source>
        <dbReference type="ARBA" id="ARBA00023004"/>
    </source>
</evidence>
<keyword evidence="10" id="KW-1185">Reference proteome</keyword>
<comment type="cofactor">
    <cofactor evidence="6">
        <name>[2Fe-2S] cluster</name>
        <dbReference type="ChEBI" id="CHEBI:190135"/>
    </cofactor>
</comment>
<feature type="domain" description="Rieske" evidence="8">
    <location>
        <begin position="62"/>
        <end position="158"/>
    </location>
</feature>
<evidence type="ECO:0000313" key="10">
    <source>
        <dbReference type="Proteomes" id="UP000701702"/>
    </source>
</evidence>
<dbReference type="InterPro" id="IPR014349">
    <property type="entry name" value="Rieske_Fe-S_prot"/>
</dbReference>
<dbReference type="PROSITE" id="PS51296">
    <property type="entry name" value="RIESKE"/>
    <property type="match status" value="1"/>
</dbReference>
<gene>
    <name evidence="9" type="primary">aioB</name>
    <name evidence="9" type="ORF">LMG23994_02477</name>
</gene>
<dbReference type="RefSeq" id="WP_224002389.1">
    <property type="nucleotide sequence ID" value="NZ_CAJZAF010000011.1"/>
</dbReference>
<dbReference type="EMBL" id="CAJZAF010000011">
    <property type="protein sequence ID" value="CAG9172725.1"/>
    <property type="molecule type" value="Genomic_DNA"/>
</dbReference>
<dbReference type="PANTHER" id="PTHR10134">
    <property type="entry name" value="CYTOCHROME B-C1 COMPLEX SUBUNIT RIESKE, MITOCHONDRIAL"/>
    <property type="match status" value="1"/>
</dbReference>
<dbReference type="PRINTS" id="PR00162">
    <property type="entry name" value="RIESKE"/>
</dbReference>
<keyword evidence="5" id="KW-1015">Disulfide bond</keyword>
<keyword evidence="7" id="KW-0732">Signal</keyword>
<sequence length="175" mass="18289">MPELKIGRRTFLKLGGTSVVAATAGSALVPTAASAAAPVDSSKTKLPYPRKPLAQLGRMALNTPVSFTYPDATSPCVAVKLGSRVPGGVGPEGDIVAYSAMCTHMGCPVEYEPNTKTFKCPCHFSIFDAEKAGQMVAGQATENLPRVRLQYDDKTGSVSAVGVDGLIYGRQANIL</sequence>
<proteinExistence type="predicted"/>
<evidence type="ECO:0000256" key="6">
    <source>
        <dbReference type="ARBA" id="ARBA00034078"/>
    </source>
</evidence>
<dbReference type="NCBIfam" id="TIGR02694">
    <property type="entry name" value="arsenite_ox_S"/>
    <property type="match status" value="1"/>
</dbReference>
<dbReference type="Gene3D" id="2.102.10.10">
    <property type="entry name" value="Rieske [2Fe-2S] iron-sulphur domain"/>
    <property type="match status" value="1"/>
</dbReference>
<keyword evidence="1" id="KW-0001">2Fe-2S</keyword>
<reference evidence="9 10" key="1">
    <citation type="submission" date="2021-08" db="EMBL/GenBank/DDBJ databases">
        <authorList>
            <person name="Peeters C."/>
        </authorList>
    </citation>
    <scope>NUCLEOTIDE SEQUENCE [LARGE SCALE GENOMIC DNA]</scope>
    <source>
        <strain evidence="9 10">LMG 23994</strain>
    </source>
</reference>
<evidence type="ECO:0000256" key="7">
    <source>
        <dbReference type="SAM" id="SignalP"/>
    </source>
</evidence>
<evidence type="ECO:0000256" key="5">
    <source>
        <dbReference type="ARBA" id="ARBA00023157"/>
    </source>
</evidence>
<dbReference type="GO" id="GO:0050611">
    <property type="term" value="F:arsenate reductase (azurin) activity"/>
    <property type="evidence" value="ECO:0007669"/>
    <property type="project" value="UniProtKB-EC"/>
</dbReference>
<keyword evidence="2" id="KW-0479">Metal-binding</keyword>
<dbReference type="InterPro" id="IPR017941">
    <property type="entry name" value="Rieske_2Fe-2S"/>
</dbReference>
<dbReference type="Pfam" id="PF00355">
    <property type="entry name" value="Rieske"/>
    <property type="match status" value="1"/>
</dbReference>
<keyword evidence="4" id="KW-0411">Iron-sulfur</keyword>
<evidence type="ECO:0000256" key="2">
    <source>
        <dbReference type="ARBA" id="ARBA00022723"/>
    </source>
</evidence>
<organism evidence="9 10">
    <name type="scientific">Cupriavidus pinatubonensis</name>
    <dbReference type="NCBI Taxonomy" id="248026"/>
    <lineage>
        <taxon>Bacteria</taxon>
        <taxon>Pseudomonadati</taxon>
        <taxon>Pseudomonadota</taxon>
        <taxon>Betaproteobacteria</taxon>
        <taxon>Burkholderiales</taxon>
        <taxon>Burkholderiaceae</taxon>
        <taxon>Cupriavidus</taxon>
    </lineage>
</organism>
<dbReference type="Proteomes" id="UP000701702">
    <property type="component" value="Unassembled WGS sequence"/>
</dbReference>
<dbReference type="EC" id="1.20.9.1" evidence="9"/>
<dbReference type="PROSITE" id="PS51318">
    <property type="entry name" value="TAT"/>
    <property type="match status" value="1"/>
</dbReference>
<dbReference type="InterPro" id="IPR014067">
    <property type="entry name" value="AioB/IdrB_ssu"/>
</dbReference>
<keyword evidence="9" id="KW-0560">Oxidoreductase</keyword>
<accession>A0ABM8WYR7</accession>
<dbReference type="InterPro" id="IPR005805">
    <property type="entry name" value="Rieske_Fe-S_prot_C"/>
</dbReference>
<feature type="signal peptide" evidence="7">
    <location>
        <begin position="1"/>
        <end position="35"/>
    </location>
</feature>
<dbReference type="SUPFAM" id="SSF50022">
    <property type="entry name" value="ISP domain"/>
    <property type="match status" value="1"/>
</dbReference>
<protein>
    <submittedName>
        <fullName evidence="9">Arsenite oxidase subunit AioB</fullName>
        <ecNumber evidence="9">1.20.9.1</ecNumber>
    </submittedName>
</protein>
<comment type="caution">
    <text evidence="9">The sequence shown here is derived from an EMBL/GenBank/DDBJ whole genome shotgun (WGS) entry which is preliminary data.</text>
</comment>
<evidence type="ECO:0000313" key="9">
    <source>
        <dbReference type="EMBL" id="CAG9172725.1"/>
    </source>
</evidence>
<evidence type="ECO:0000256" key="4">
    <source>
        <dbReference type="ARBA" id="ARBA00023014"/>
    </source>
</evidence>
<feature type="chain" id="PRO_5045471031" evidence="7">
    <location>
        <begin position="36"/>
        <end position="175"/>
    </location>
</feature>
<name>A0ABM8WYR7_9BURK</name>
<dbReference type="CDD" id="cd03476">
    <property type="entry name" value="Rieske_ArOX_small"/>
    <property type="match status" value="1"/>
</dbReference>